<dbReference type="Gene3D" id="3.90.105.10">
    <property type="entry name" value="Molybdopterin biosynthesis moea protein, domain 2"/>
    <property type="match status" value="1"/>
</dbReference>
<dbReference type="InterPro" id="IPR036135">
    <property type="entry name" value="MoeA_linker/N_sf"/>
</dbReference>
<keyword evidence="6" id="KW-0808">Transferase</keyword>
<dbReference type="Gene3D" id="2.170.190.11">
    <property type="entry name" value="Molybdopterin biosynthesis moea protein, domain 3"/>
    <property type="match status" value="1"/>
</dbReference>
<dbReference type="InterPro" id="IPR005111">
    <property type="entry name" value="MoeA_C_domain_IV"/>
</dbReference>
<dbReference type="SMART" id="SM00852">
    <property type="entry name" value="MoCF_biosynth"/>
    <property type="match status" value="1"/>
</dbReference>
<evidence type="ECO:0000256" key="1">
    <source>
        <dbReference type="ARBA" id="ARBA00002901"/>
    </source>
</evidence>
<dbReference type="EMBL" id="BSDY01000010">
    <property type="protein sequence ID" value="GLI56832.1"/>
    <property type="molecule type" value="Genomic_DNA"/>
</dbReference>
<sequence>MNFFKVASVSDAQERIKTLLRGCRGVEKVSLRDSRGRILAEDIHSQEDVPNFNKSTVDGYAVVAKDTYGASESLPTILSNIGRVEMGEEPSFNLEAGQCAYVPTGGMLPEGSTGVVMVEYSEELEDEAFLHSSVSNGENIIYRGEDIREGDTILNAGAEMTPENMGALAAAGVMELPVYRKIVFSIISTGDEIRDTSKGIETAQVRDINSYTIGASIEKFGGVVDSIAIIGDDLDLLKGKIEESFKSSDVVILSGGSSVGTKDFTLKAIEELGGEIIIHGISMKPGKPTIIGRIGEKLVVGLPGHPVSATMVFRALFEEAMTGGREIPYRLPLAKDIHSTPGRTTYQTVTIEEGKAVPTYGKSGVISLLSKAFGYIIIPTHKEGYRSDEIVEVYKL</sequence>
<dbReference type="GO" id="GO:0006777">
    <property type="term" value="P:Mo-molybdopterin cofactor biosynthetic process"/>
    <property type="evidence" value="ECO:0007669"/>
    <property type="project" value="UniProtKB-UniRule"/>
</dbReference>
<dbReference type="SUPFAM" id="SSF63867">
    <property type="entry name" value="MoeA C-terminal domain-like"/>
    <property type="match status" value="1"/>
</dbReference>
<dbReference type="CDD" id="cd00887">
    <property type="entry name" value="MoeA"/>
    <property type="match status" value="1"/>
</dbReference>
<comment type="function">
    <text evidence="1 6">Catalyzes the insertion of molybdate into adenylated molybdopterin with the concomitant release of AMP.</text>
</comment>
<dbReference type="InterPro" id="IPR038987">
    <property type="entry name" value="MoeA-like"/>
</dbReference>
<dbReference type="GO" id="GO:0046872">
    <property type="term" value="F:metal ion binding"/>
    <property type="evidence" value="ECO:0007669"/>
    <property type="project" value="UniProtKB-UniRule"/>
</dbReference>
<keyword evidence="4 6" id="KW-0501">Molybdenum cofactor biosynthesis</keyword>
<dbReference type="Pfam" id="PF00994">
    <property type="entry name" value="MoCF_biosynth"/>
    <property type="match status" value="1"/>
</dbReference>
<evidence type="ECO:0000256" key="3">
    <source>
        <dbReference type="ARBA" id="ARBA00010763"/>
    </source>
</evidence>
<comment type="caution">
    <text evidence="8">The sequence shown here is derived from an EMBL/GenBank/DDBJ whole genome shotgun (WGS) entry which is preliminary data.</text>
</comment>
<keyword evidence="6" id="KW-0479">Metal-binding</keyword>
<dbReference type="NCBIfam" id="TIGR00177">
    <property type="entry name" value="molyb_syn"/>
    <property type="match status" value="1"/>
</dbReference>
<protein>
    <recommendedName>
        <fullName evidence="6">Molybdopterin molybdenumtransferase</fullName>
        <ecNumber evidence="6">2.10.1.1</ecNumber>
    </recommendedName>
</protein>
<dbReference type="Proteomes" id="UP001144471">
    <property type="component" value="Unassembled WGS sequence"/>
</dbReference>
<keyword evidence="6" id="KW-0500">Molybdenum</keyword>
<gene>
    <name evidence="8" type="primary">bisB</name>
    <name evidence="8" type="ORF">PM10SUCC1_23460</name>
</gene>
<dbReference type="GO" id="GO:0061599">
    <property type="term" value="F:molybdopterin molybdotransferase activity"/>
    <property type="evidence" value="ECO:0007669"/>
    <property type="project" value="UniProtKB-UniRule"/>
</dbReference>
<dbReference type="PROSITE" id="PS01079">
    <property type="entry name" value="MOCF_BIOSYNTHESIS_2"/>
    <property type="match status" value="1"/>
</dbReference>
<comment type="similarity">
    <text evidence="3 6">Belongs to the MoeA family.</text>
</comment>
<dbReference type="PANTHER" id="PTHR10192:SF5">
    <property type="entry name" value="GEPHYRIN"/>
    <property type="match status" value="1"/>
</dbReference>
<dbReference type="InterPro" id="IPR008284">
    <property type="entry name" value="MoCF_biosynth_CS"/>
</dbReference>
<dbReference type="RefSeq" id="WP_281836208.1">
    <property type="nucleotide sequence ID" value="NZ_BSDY01000010.1"/>
</dbReference>
<dbReference type="EC" id="2.10.1.1" evidence="6"/>
<dbReference type="GO" id="GO:0005829">
    <property type="term" value="C:cytosol"/>
    <property type="evidence" value="ECO:0007669"/>
    <property type="project" value="TreeGrafter"/>
</dbReference>
<dbReference type="Pfam" id="PF03454">
    <property type="entry name" value="MoeA_C"/>
    <property type="match status" value="1"/>
</dbReference>
<dbReference type="InterPro" id="IPR001453">
    <property type="entry name" value="MoaB/Mog_dom"/>
</dbReference>
<dbReference type="Gene3D" id="2.40.340.10">
    <property type="entry name" value="MoeA, C-terminal, domain IV"/>
    <property type="match status" value="1"/>
</dbReference>
<dbReference type="Gene3D" id="3.40.980.10">
    <property type="entry name" value="MoaB/Mog-like domain"/>
    <property type="match status" value="1"/>
</dbReference>
<feature type="domain" description="MoaB/Mog" evidence="7">
    <location>
        <begin position="185"/>
        <end position="323"/>
    </location>
</feature>
<comment type="pathway">
    <text evidence="2 6">Cofactor biosynthesis; molybdopterin biosynthesis.</text>
</comment>
<organism evidence="8 9">
    <name type="scientific">Propionigenium maris DSM 9537</name>
    <dbReference type="NCBI Taxonomy" id="1123000"/>
    <lineage>
        <taxon>Bacteria</taxon>
        <taxon>Fusobacteriati</taxon>
        <taxon>Fusobacteriota</taxon>
        <taxon>Fusobacteriia</taxon>
        <taxon>Fusobacteriales</taxon>
        <taxon>Fusobacteriaceae</taxon>
        <taxon>Propionigenium</taxon>
    </lineage>
</organism>
<accession>A0A9W6GNK0</accession>
<evidence type="ECO:0000256" key="6">
    <source>
        <dbReference type="RuleBase" id="RU365090"/>
    </source>
</evidence>
<comment type="cofactor">
    <cofactor evidence="6">
        <name>Mg(2+)</name>
        <dbReference type="ChEBI" id="CHEBI:18420"/>
    </cofactor>
</comment>
<evidence type="ECO:0000256" key="5">
    <source>
        <dbReference type="ARBA" id="ARBA00047317"/>
    </source>
</evidence>
<reference evidence="8" key="1">
    <citation type="submission" date="2022-12" db="EMBL/GenBank/DDBJ databases">
        <title>Reference genome sequencing for broad-spectrum identification of bacterial and archaeal isolates by mass spectrometry.</title>
        <authorList>
            <person name="Sekiguchi Y."/>
            <person name="Tourlousse D.M."/>
        </authorList>
    </citation>
    <scope>NUCLEOTIDE SEQUENCE</scope>
    <source>
        <strain evidence="8">10succ1</strain>
    </source>
</reference>
<proteinExistence type="inferred from homology"/>
<evidence type="ECO:0000313" key="8">
    <source>
        <dbReference type="EMBL" id="GLI56832.1"/>
    </source>
</evidence>
<keyword evidence="6" id="KW-0460">Magnesium</keyword>
<dbReference type="SUPFAM" id="SSF63882">
    <property type="entry name" value="MoeA N-terminal region -like"/>
    <property type="match status" value="1"/>
</dbReference>
<dbReference type="AlphaFoldDB" id="A0A9W6GNK0"/>
<evidence type="ECO:0000259" key="7">
    <source>
        <dbReference type="SMART" id="SM00852"/>
    </source>
</evidence>
<keyword evidence="9" id="KW-1185">Reference proteome</keyword>
<dbReference type="SUPFAM" id="SSF53218">
    <property type="entry name" value="Molybdenum cofactor biosynthesis proteins"/>
    <property type="match status" value="1"/>
</dbReference>
<dbReference type="PANTHER" id="PTHR10192">
    <property type="entry name" value="MOLYBDOPTERIN BIOSYNTHESIS PROTEIN"/>
    <property type="match status" value="1"/>
</dbReference>
<evidence type="ECO:0000256" key="2">
    <source>
        <dbReference type="ARBA" id="ARBA00005046"/>
    </source>
</evidence>
<evidence type="ECO:0000313" key="9">
    <source>
        <dbReference type="Proteomes" id="UP001144471"/>
    </source>
</evidence>
<name>A0A9W6GNK0_9FUSO</name>
<dbReference type="InterPro" id="IPR036425">
    <property type="entry name" value="MoaB/Mog-like_dom_sf"/>
</dbReference>
<dbReference type="InterPro" id="IPR036688">
    <property type="entry name" value="MoeA_C_domain_IV_sf"/>
</dbReference>
<dbReference type="Pfam" id="PF03453">
    <property type="entry name" value="MoeA_N"/>
    <property type="match status" value="1"/>
</dbReference>
<evidence type="ECO:0000256" key="4">
    <source>
        <dbReference type="ARBA" id="ARBA00023150"/>
    </source>
</evidence>
<comment type="catalytic activity">
    <reaction evidence="5">
        <text>adenylyl-molybdopterin + molybdate = Mo-molybdopterin + AMP + H(+)</text>
        <dbReference type="Rhea" id="RHEA:35047"/>
        <dbReference type="ChEBI" id="CHEBI:15378"/>
        <dbReference type="ChEBI" id="CHEBI:36264"/>
        <dbReference type="ChEBI" id="CHEBI:62727"/>
        <dbReference type="ChEBI" id="CHEBI:71302"/>
        <dbReference type="ChEBI" id="CHEBI:456215"/>
        <dbReference type="EC" id="2.10.1.1"/>
    </reaction>
</comment>
<dbReference type="InterPro" id="IPR005110">
    <property type="entry name" value="MoeA_linker/N"/>
</dbReference>